<evidence type="ECO:0000256" key="1">
    <source>
        <dbReference type="SAM" id="SignalP"/>
    </source>
</evidence>
<feature type="domain" description="Endonuclease/exonuclease/phosphatase" evidence="2">
    <location>
        <begin position="98"/>
        <end position="274"/>
    </location>
</feature>
<sequence length="313" mass="34418">MRLLVRFMSTLLLLSSDLLAEAVTKIDTAYFQINPPVVTYVKATLTAPTKITLPPSSVPLALEVDGIWRDINDDIFNKQISDHALEGEMVDNVPVYIWNTWGFKSKGGFSPDTDLKKFQATRLKEIIGILFQVFNNSPKAIVCLQEVNEQTAQTRTAILNSLKSLGVEAEYITNTGTQSFGQVTLYRKDQYTVKGKSVFKSNADVQQNGRALKVYFEELVGKRQFSVVNVHLAFNSPNISGLLDELVTYAQGSSSPKSLAVIAGDFNYTVGKYQPKNPKVTVNQVGKSVIDVGGTPSIKQTANNVDGFISVQP</sequence>
<protein>
    <recommendedName>
        <fullName evidence="2">Endonuclease/exonuclease/phosphatase domain-containing protein</fullName>
    </recommendedName>
</protein>
<dbReference type="KEGG" id="pbal:CPBP_00127"/>
<keyword evidence="1" id="KW-0732">Signal</keyword>
<gene>
    <name evidence="3" type="ORF">CPBP_00127</name>
</gene>
<evidence type="ECO:0000259" key="2">
    <source>
        <dbReference type="Pfam" id="PF03372"/>
    </source>
</evidence>
<dbReference type="AlphaFoldDB" id="A0A7L9RSH5"/>
<name>A0A7L9RSH5_9PROT</name>
<evidence type="ECO:0000313" key="4">
    <source>
        <dbReference type="Proteomes" id="UP000594001"/>
    </source>
</evidence>
<dbReference type="InterPro" id="IPR005135">
    <property type="entry name" value="Endo/exonuclease/phosphatase"/>
</dbReference>
<dbReference type="EMBL" id="CP054719">
    <property type="protein sequence ID" value="QOL19375.1"/>
    <property type="molecule type" value="Genomic_DNA"/>
</dbReference>
<dbReference type="SUPFAM" id="SSF56219">
    <property type="entry name" value="DNase I-like"/>
    <property type="match status" value="1"/>
</dbReference>
<feature type="signal peptide" evidence="1">
    <location>
        <begin position="1"/>
        <end position="20"/>
    </location>
</feature>
<dbReference type="Pfam" id="PF03372">
    <property type="entry name" value="Exo_endo_phos"/>
    <property type="match status" value="1"/>
</dbReference>
<reference evidence="3 4" key="1">
    <citation type="submission" date="2020-06" db="EMBL/GenBank/DDBJ databases">
        <title>The endosymbiont of the kinetoplastid Bodo saltans is a Paracaedibacter-like alpha-proteobacterium possessing a putative toxin-antitoxin system.</title>
        <authorList>
            <person name="Midha S."/>
            <person name="Rigden D.J."/>
            <person name="Siozios S."/>
            <person name="Hurst G.D.D."/>
            <person name="Jackson A.P."/>
        </authorList>
    </citation>
    <scope>NUCLEOTIDE SEQUENCE [LARGE SCALE GENOMIC DNA]</scope>
    <source>
        <strain evidence="3">Lake Konstanz</strain>
    </source>
</reference>
<feature type="chain" id="PRO_5033059585" description="Endonuclease/exonuclease/phosphatase domain-containing protein" evidence="1">
    <location>
        <begin position="21"/>
        <end position="313"/>
    </location>
</feature>
<organism evidence="3 4">
    <name type="scientific">Candidatus Bodocaedibacter vickermanii</name>
    <dbReference type="NCBI Taxonomy" id="2741701"/>
    <lineage>
        <taxon>Bacteria</taxon>
        <taxon>Pseudomonadati</taxon>
        <taxon>Pseudomonadota</taxon>
        <taxon>Alphaproteobacteria</taxon>
        <taxon>Holosporales</taxon>
        <taxon>Candidatus Paracaedibacteraceae</taxon>
        <taxon>Candidatus Bodocaedibacter</taxon>
    </lineage>
</organism>
<dbReference type="Gene3D" id="3.60.10.10">
    <property type="entry name" value="Endonuclease/exonuclease/phosphatase"/>
    <property type="match status" value="1"/>
</dbReference>
<evidence type="ECO:0000313" key="3">
    <source>
        <dbReference type="EMBL" id="QOL19375.1"/>
    </source>
</evidence>
<keyword evidence="4" id="KW-1185">Reference proteome</keyword>
<proteinExistence type="predicted"/>
<dbReference type="InterPro" id="IPR036691">
    <property type="entry name" value="Endo/exonu/phosph_ase_sf"/>
</dbReference>
<dbReference type="RefSeq" id="WP_350332128.1">
    <property type="nucleotide sequence ID" value="NZ_CP054719.1"/>
</dbReference>
<dbReference type="GO" id="GO:0003824">
    <property type="term" value="F:catalytic activity"/>
    <property type="evidence" value="ECO:0007669"/>
    <property type="project" value="InterPro"/>
</dbReference>
<accession>A0A7L9RSH5</accession>
<dbReference type="Proteomes" id="UP000594001">
    <property type="component" value="Chromosome"/>
</dbReference>